<name>A0AAV1WD42_LUPLU</name>
<evidence type="ECO:0000313" key="2">
    <source>
        <dbReference type="Proteomes" id="UP001497480"/>
    </source>
</evidence>
<reference evidence="1 2" key="1">
    <citation type="submission" date="2024-03" db="EMBL/GenBank/DDBJ databases">
        <authorList>
            <person name="Martinez-Hernandez J."/>
        </authorList>
    </citation>
    <scope>NUCLEOTIDE SEQUENCE [LARGE SCALE GENOMIC DNA]</scope>
</reference>
<protein>
    <submittedName>
        <fullName evidence="1">Uncharacterized protein</fullName>
    </submittedName>
</protein>
<evidence type="ECO:0000313" key="1">
    <source>
        <dbReference type="EMBL" id="CAL0307087.1"/>
    </source>
</evidence>
<gene>
    <name evidence="1" type="ORF">LLUT_LOCUS8147</name>
</gene>
<keyword evidence="2" id="KW-1185">Reference proteome</keyword>
<dbReference type="EMBL" id="CAXHTB010000005">
    <property type="protein sequence ID" value="CAL0307087.1"/>
    <property type="molecule type" value="Genomic_DNA"/>
</dbReference>
<organism evidence="1 2">
    <name type="scientific">Lupinus luteus</name>
    <name type="common">European yellow lupine</name>
    <dbReference type="NCBI Taxonomy" id="3873"/>
    <lineage>
        <taxon>Eukaryota</taxon>
        <taxon>Viridiplantae</taxon>
        <taxon>Streptophyta</taxon>
        <taxon>Embryophyta</taxon>
        <taxon>Tracheophyta</taxon>
        <taxon>Spermatophyta</taxon>
        <taxon>Magnoliopsida</taxon>
        <taxon>eudicotyledons</taxon>
        <taxon>Gunneridae</taxon>
        <taxon>Pentapetalae</taxon>
        <taxon>rosids</taxon>
        <taxon>fabids</taxon>
        <taxon>Fabales</taxon>
        <taxon>Fabaceae</taxon>
        <taxon>Papilionoideae</taxon>
        <taxon>50 kb inversion clade</taxon>
        <taxon>genistoids sensu lato</taxon>
        <taxon>core genistoids</taxon>
        <taxon>Genisteae</taxon>
        <taxon>Lupinus</taxon>
    </lineage>
</organism>
<dbReference type="AlphaFoldDB" id="A0AAV1WD42"/>
<accession>A0AAV1WD42</accession>
<proteinExistence type="predicted"/>
<comment type="caution">
    <text evidence="1">The sequence shown here is derived from an EMBL/GenBank/DDBJ whole genome shotgun (WGS) entry which is preliminary data.</text>
</comment>
<sequence length="76" mass="8548">MALCLIGILSKLKGCLSNFIGDYWNLASFPYLYFGMTISRKAKNLSLESISFLHLPSCVLSLHFPPTMNKSTIEFN</sequence>
<dbReference type="Proteomes" id="UP001497480">
    <property type="component" value="Unassembled WGS sequence"/>
</dbReference>